<feature type="domain" description="K Homology" evidence="4">
    <location>
        <begin position="234"/>
        <end position="311"/>
    </location>
</feature>
<feature type="compositionally biased region" description="Basic and acidic residues" evidence="3">
    <location>
        <begin position="1320"/>
        <end position="1334"/>
    </location>
</feature>
<dbReference type="PANTHER" id="PTHR10627:SF31">
    <property type="entry name" value="DODECA-SATELLITE-BINDING PROTEIN 1, ISOFORM A"/>
    <property type="match status" value="1"/>
</dbReference>
<dbReference type="SUPFAM" id="SSF54791">
    <property type="entry name" value="Eukaryotic type KH-domain (KH-domain type I)"/>
    <property type="match status" value="9"/>
</dbReference>
<gene>
    <name evidence="5" type="ORF">GcM3_136008</name>
</gene>
<evidence type="ECO:0000256" key="2">
    <source>
        <dbReference type="PROSITE-ProRule" id="PRU00117"/>
    </source>
</evidence>
<protein>
    <submittedName>
        <fullName evidence="5">Vigilin 1</fullName>
    </submittedName>
</protein>
<dbReference type="InterPro" id="IPR036612">
    <property type="entry name" value="KH_dom_type_1_sf"/>
</dbReference>
<feature type="domain" description="K Homology" evidence="4">
    <location>
        <begin position="1053"/>
        <end position="1121"/>
    </location>
</feature>
<dbReference type="Proteomes" id="UP000283383">
    <property type="component" value="Unassembled WGS sequence"/>
</dbReference>
<feature type="domain" description="K Homology" evidence="4">
    <location>
        <begin position="411"/>
        <end position="478"/>
    </location>
</feature>
<keyword evidence="6" id="KW-1185">Reference proteome</keyword>
<organism evidence="5 6">
    <name type="scientific">Golovinomyces cichoracearum</name>
    <dbReference type="NCBI Taxonomy" id="62708"/>
    <lineage>
        <taxon>Eukaryota</taxon>
        <taxon>Fungi</taxon>
        <taxon>Dikarya</taxon>
        <taxon>Ascomycota</taxon>
        <taxon>Pezizomycotina</taxon>
        <taxon>Leotiomycetes</taxon>
        <taxon>Erysiphales</taxon>
        <taxon>Erysiphaceae</taxon>
        <taxon>Golovinomyces</taxon>
    </lineage>
</organism>
<dbReference type="PROSITE" id="PS50084">
    <property type="entry name" value="KH_TYPE_1"/>
    <property type="match status" value="8"/>
</dbReference>
<feature type="domain" description="K Homology" evidence="4">
    <location>
        <begin position="798"/>
        <end position="890"/>
    </location>
</feature>
<dbReference type="InterPro" id="IPR004088">
    <property type="entry name" value="KH_dom_type_1"/>
</dbReference>
<keyword evidence="2" id="KW-0694">RNA-binding</keyword>
<dbReference type="PANTHER" id="PTHR10627">
    <property type="entry name" value="SCP160"/>
    <property type="match status" value="1"/>
</dbReference>
<dbReference type="GO" id="GO:0003729">
    <property type="term" value="F:mRNA binding"/>
    <property type="evidence" value="ECO:0007669"/>
    <property type="project" value="TreeGrafter"/>
</dbReference>
<dbReference type="InterPro" id="IPR054548">
    <property type="entry name" value="SCP160-like_KH"/>
</dbReference>
<feature type="domain" description="K Homology" evidence="4">
    <location>
        <begin position="315"/>
        <end position="406"/>
    </location>
</feature>
<feature type="domain" description="K Homology" evidence="4">
    <location>
        <begin position="731"/>
        <end position="794"/>
    </location>
</feature>
<feature type="domain" description="K Homology" evidence="4">
    <location>
        <begin position="972"/>
        <end position="1049"/>
    </location>
</feature>
<dbReference type="STRING" id="62708.A0A420I2N1"/>
<evidence type="ECO:0000259" key="4">
    <source>
        <dbReference type="SMART" id="SM00322"/>
    </source>
</evidence>
<dbReference type="EMBL" id="MCBQ01013613">
    <property type="protein sequence ID" value="RKF63917.1"/>
    <property type="molecule type" value="Genomic_DNA"/>
</dbReference>
<sequence>MVSTTVVNNSTQRLTVAEKLMQKHHDAQNTSMQGLIAQEGSTSNEILSISSNRDFVATAGLSDSIHPALANTTGRQKIELETASFHQLLDTQSDKNFPGLGAGAPKTISPPVWGANKSTIDGHHPSISNGNSSKSVNNDASSGSTLNSTHKTLPQSLVGQIQPPLLTLQTKDVLPRNLLKKPIPDTLKDINRRLRTNLTMMTGQGGILEFRDTSKQKESLKNQAIMELGNLIGAKKSIKIPVPRSTRAYIIGKQGSTIKALQESTGAKIQVPKIDENYTSSEEDDDTVDLTIEGNIIAIQLAQKEIGKIVSERCVSVQKKLRNIPVEFYPFISGPNNMKLNALEQTHNVQIHVPSQHIWTINPPPQKPPAGKLPKFSPPASDELITIIGDRANIQAAQVEIEQIAQKLHQEITVEQFMVNNSQHQFIIGEQGVSPQSFFTKTGCGIILPSDPSEDSITVIGPPEHIENAMDYAIDLASSMNQTIIDISRLYRNHHGNARLHARNITNYLLDRNEIKNLCQRYQIHIATPMDAEGAAPWEVFYRSEHSKIATKAQTEVGSIILAHPPARMATINTDSFFHDYLRRSIAQSVKKDYGVHIVIPKRNSNDDVLLVYEGNTESGSDYQIPRERPDAALTKVFEQNLADARKYIDGILSKQAQIVETSLDVPRIFHEKLRRFIQSSQQERAADEIPVRVFVSGTKLTLRGPEPAVEALSTKVHAFVTQAIEEEKERDFSLSFDFPQKHANQLIGKGGNNIRGLKEKFDVDINVNDGTVEVKGPKIKAENAKSHIISLGKQWADEVTYILKIDPSFHRELIGHQGVQINRLQTRYKVQIYFPRSAKPPKDDQSIADNVSEIGRRDLRKEQGQDEVIVKGPKRGANDARDEILTLYQYLRDHSHSASVWVQAGQISSLIGQRGSAMEEIRQTTTAKIEIPNAKDIEDPSTRVEIQIKGTKASVAQAKKLIEDKKIAFDNTVIKTLEIDKEHHRALIGPQGSIIRDIIIKAGGSDDRRELARTVQFPRTETKENLIKVEGDADMVDKIITAMLKIVQDRESQICDSLEVPIEKHRSLIGRNGEIRKNLENTFNVSIEVPRQGSCLTEVKINGLPSNVEKAKAHISDLVSEREGETIQIPRYLHHYMTDNGQIFRVLRNNFKVTVDHGGHKIPEKPVKGNSRPSNQSLPLITDDIAEEKNVYLFSTVDIQSSSGNDSMIPWILRGTPENVMDAKAYVTKVFEQESKNTTHGYLTLPDPRTYRFIIGPGGSTVQAIRKNTGCKIIVPRDHKDEEAIEIIGTSEGVEKAKEMILISVMSGTGPIDDQSADVEVRRKNYTSRERRN</sequence>
<keyword evidence="1" id="KW-0677">Repeat</keyword>
<proteinExistence type="predicted"/>
<comment type="caution">
    <text evidence="5">The sequence shown here is derived from an EMBL/GenBank/DDBJ whole genome shotgun (WGS) entry which is preliminary data.</text>
</comment>
<accession>A0A420I2N1</accession>
<feature type="region of interest" description="Disordered" evidence="3">
    <location>
        <begin position="102"/>
        <end position="150"/>
    </location>
</feature>
<dbReference type="Gene3D" id="3.30.1370.10">
    <property type="entry name" value="K Homology domain, type 1"/>
    <property type="match status" value="9"/>
</dbReference>
<evidence type="ECO:0000256" key="3">
    <source>
        <dbReference type="SAM" id="MobiDB-lite"/>
    </source>
</evidence>
<feature type="compositionally biased region" description="Polar residues" evidence="3">
    <location>
        <begin position="126"/>
        <end position="150"/>
    </location>
</feature>
<evidence type="ECO:0000256" key="1">
    <source>
        <dbReference type="ARBA" id="ARBA00022737"/>
    </source>
</evidence>
<dbReference type="Pfam" id="PF22952">
    <property type="entry name" value="KH_11"/>
    <property type="match status" value="1"/>
</dbReference>
<name>A0A420I2N1_9PEZI</name>
<feature type="domain" description="K Homology" evidence="4">
    <location>
        <begin position="895"/>
        <end position="968"/>
    </location>
</feature>
<reference evidence="5 6" key="1">
    <citation type="journal article" date="2018" name="BMC Genomics">
        <title>Comparative genome analyses reveal sequence features reflecting distinct modes of host-adaptation between dicot and monocot powdery mildew.</title>
        <authorList>
            <person name="Wu Y."/>
            <person name="Ma X."/>
            <person name="Pan Z."/>
            <person name="Kale S.D."/>
            <person name="Song Y."/>
            <person name="King H."/>
            <person name="Zhang Q."/>
            <person name="Presley C."/>
            <person name="Deng X."/>
            <person name="Wei C.I."/>
            <person name="Xiao S."/>
        </authorList>
    </citation>
    <scope>NUCLEOTIDE SEQUENCE [LARGE SCALE GENOMIC DNA]</scope>
    <source>
        <strain evidence="5">UMSG3</strain>
    </source>
</reference>
<feature type="region of interest" description="Disordered" evidence="3">
    <location>
        <begin position="1314"/>
        <end position="1334"/>
    </location>
</feature>
<evidence type="ECO:0000313" key="6">
    <source>
        <dbReference type="Proteomes" id="UP000283383"/>
    </source>
</evidence>
<evidence type="ECO:0000313" key="5">
    <source>
        <dbReference type="EMBL" id="RKF63917.1"/>
    </source>
</evidence>
<dbReference type="GO" id="GO:0005737">
    <property type="term" value="C:cytoplasm"/>
    <property type="evidence" value="ECO:0007669"/>
    <property type="project" value="TreeGrafter"/>
</dbReference>
<dbReference type="CDD" id="cd22450">
    <property type="entry name" value="KH-I_ScSCP160_rpt5"/>
    <property type="match status" value="1"/>
</dbReference>
<feature type="domain" description="K Homology" evidence="4">
    <location>
        <begin position="1238"/>
        <end position="1307"/>
    </location>
</feature>
<dbReference type="InterPro" id="IPR004087">
    <property type="entry name" value="KH_dom"/>
</dbReference>
<dbReference type="SMART" id="SM00322">
    <property type="entry name" value="KH"/>
    <property type="match status" value="9"/>
</dbReference>
<dbReference type="Pfam" id="PF00013">
    <property type="entry name" value="KH_1"/>
    <property type="match status" value="8"/>
</dbReference>